<evidence type="ECO:0000313" key="2">
    <source>
        <dbReference type="Proteomes" id="UP001500063"/>
    </source>
</evidence>
<sequence length="467" mass="51695">MTAAERTPARTRAKVAVLCTVGLTTRLLEHMPNLRAVGEAGFAAPLDTVFPAVTATVQATFTTGLLPRDHGAVANGWYHRDQGEIHFWRQHNALVRGEKVWQAARAADPAHSTAYLCWWWAMGADVDTILTPRPVYRYDGRKQPDCYTVPAGLRDELTAELGEFPLFTYWGPTAGINSTRWIAAAARLVVDRRGPDLSFVYIPHLDYDLQRFGPDSPQAVRAAREADAALGPLLDDLRERGTTVLALSEYGISPVRRPVDINRALRREGLLKVYAQRGMEYLDTYTSRAFAVADHQVAHVYVKDPADVARTRDLLAALPGVDEVHDRAAQEKLGIDHANAGELVVVAEPGAWFTYYYWLDDERAPDFARGVEIHRKPGYDPAELFFDPADPLVKAKAALTVARKKAGMRAPMTVVPLDPSCVRGSHGRLPEDDRDGPVLLCSDGSQARDRYRATEVKDLILRLQGLG</sequence>
<dbReference type="Gene3D" id="3.40.720.10">
    <property type="entry name" value="Alkaline Phosphatase, subunit A"/>
    <property type="match status" value="1"/>
</dbReference>
<accession>A0ABP3G9K6</accession>
<name>A0ABP3G9K6_9ACTN</name>
<gene>
    <name evidence="1" type="ORF">GCM10010319_15280</name>
</gene>
<dbReference type="PANTHER" id="PTHR10151:SF120">
    <property type="entry name" value="BIS(5'-ADENOSYL)-TRIPHOSPHATASE"/>
    <property type="match status" value="1"/>
</dbReference>
<dbReference type="InterPro" id="IPR017850">
    <property type="entry name" value="Alkaline_phosphatase_core_sf"/>
</dbReference>
<evidence type="ECO:0000313" key="1">
    <source>
        <dbReference type="EMBL" id="GAA0340167.1"/>
    </source>
</evidence>
<dbReference type="Proteomes" id="UP001500063">
    <property type="component" value="Unassembled WGS sequence"/>
</dbReference>
<protein>
    <submittedName>
        <fullName evidence="1">Alkaline phosphatase family protein</fullName>
    </submittedName>
</protein>
<dbReference type="EMBL" id="BAAABW010000008">
    <property type="protein sequence ID" value="GAA0340167.1"/>
    <property type="molecule type" value="Genomic_DNA"/>
</dbReference>
<reference evidence="2" key="1">
    <citation type="journal article" date="2019" name="Int. J. Syst. Evol. Microbiol.">
        <title>The Global Catalogue of Microorganisms (GCM) 10K type strain sequencing project: providing services to taxonomists for standard genome sequencing and annotation.</title>
        <authorList>
            <consortium name="The Broad Institute Genomics Platform"/>
            <consortium name="The Broad Institute Genome Sequencing Center for Infectious Disease"/>
            <person name="Wu L."/>
            <person name="Ma J."/>
        </authorList>
    </citation>
    <scope>NUCLEOTIDE SEQUENCE [LARGE SCALE GENOMIC DNA]</scope>
    <source>
        <strain evidence="2">JCM 4565</strain>
    </source>
</reference>
<dbReference type="SUPFAM" id="SSF53649">
    <property type="entry name" value="Alkaline phosphatase-like"/>
    <property type="match status" value="1"/>
</dbReference>
<organism evidence="1 2">
    <name type="scientific">Streptomyces blastmyceticus</name>
    <dbReference type="NCBI Taxonomy" id="68180"/>
    <lineage>
        <taxon>Bacteria</taxon>
        <taxon>Bacillati</taxon>
        <taxon>Actinomycetota</taxon>
        <taxon>Actinomycetes</taxon>
        <taxon>Kitasatosporales</taxon>
        <taxon>Streptomycetaceae</taxon>
        <taxon>Streptomyces</taxon>
    </lineage>
</organism>
<dbReference type="InterPro" id="IPR002591">
    <property type="entry name" value="Phosphodiest/P_Trfase"/>
</dbReference>
<proteinExistence type="predicted"/>
<dbReference type="PANTHER" id="PTHR10151">
    <property type="entry name" value="ECTONUCLEOTIDE PYROPHOSPHATASE/PHOSPHODIESTERASE"/>
    <property type="match status" value="1"/>
</dbReference>
<comment type="caution">
    <text evidence="1">The sequence shown here is derived from an EMBL/GenBank/DDBJ whole genome shotgun (WGS) entry which is preliminary data.</text>
</comment>
<keyword evidence="2" id="KW-1185">Reference proteome</keyword>
<dbReference type="Pfam" id="PF01663">
    <property type="entry name" value="Phosphodiest"/>
    <property type="match status" value="1"/>
</dbReference>